<keyword evidence="2" id="KW-1185">Reference proteome</keyword>
<organism evidence="1 2">
    <name type="scientific">Diversispora eburnea</name>
    <dbReference type="NCBI Taxonomy" id="1213867"/>
    <lineage>
        <taxon>Eukaryota</taxon>
        <taxon>Fungi</taxon>
        <taxon>Fungi incertae sedis</taxon>
        <taxon>Mucoromycota</taxon>
        <taxon>Glomeromycotina</taxon>
        <taxon>Glomeromycetes</taxon>
        <taxon>Diversisporales</taxon>
        <taxon>Diversisporaceae</taxon>
        <taxon>Diversispora</taxon>
    </lineage>
</organism>
<comment type="caution">
    <text evidence="1">The sequence shown here is derived from an EMBL/GenBank/DDBJ whole genome shotgun (WGS) entry which is preliminary data.</text>
</comment>
<protein>
    <submittedName>
        <fullName evidence="1">8635_t:CDS:1</fullName>
    </submittedName>
</protein>
<accession>A0A9N8VA80</accession>
<dbReference type="EMBL" id="CAJVPK010000078">
    <property type="protein sequence ID" value="CAG8443975.1"/>
    <property type="molecule type" value="Genomic_DNA"/>
</dbReference>
<name>A0A9N8VA80_9GLOM</name>
<sequence>MVVGEGSGFIDYRDPEVILQIPSYEARLFFWERLFNNEMLIKIGDDVAWIPIPEGYVVEKV</sequence>
<reference evidence="1" key="1">
    <citation type="submission" date="2021-06" db="EMBL/GenBank/DDBJ databases">
        <authorList>
            <person name="Kallberg Y."/>
            <person name="Tangrot J."/>
            <person name="Rosling A."/>
        </authorList>
    </citation>
    <scope>NUCLEOTIDE SEQUENCE</scope>
    <source>
        <strain evidence="1">AZ414A</strain>
    </source>
</reference>
<evidence type="ECO:0000313" key="1">
    <source>
        <dbReference type="EMBL" id="CAG8443975.1"/>
    </source>
</evidence>
<gene>
    <name evidence="1" type="ORF">DEBURN_LOCUS1657</name>
</gene>
<dbReference type="Proteomes" id="UP000789706">
    <property type="component" value="Unassembled WGS sequence"/>
</dbReference>
<dbReference type="AlphaFoldDB" id="A0A9N8VA80"/>
<evidence type="ECO:0000313" key="2">
    <source>
        <dbReference type="Proteomes" id="UP000789706"/>
    </source>
</evidence>
<proteinExistence type="predicted"/>